<accession>A0A9X3WC86</accession>
<feature type="chain" id="PRO_5040948059" evidence="3">
    <location>
        <begin position="22"/>
        <end position="288"/>
    </location>
</feature>
<protein>
    <submittedName>
        <fullName evidence="4">Preprotein translocase subunit SecG</fullName>
    </submittedName>
</protein>
<gene>
    <name evidence="4" type="ORF">ODV15_09690</name>
</gene>
<keyword evidence="2" id="KW-0472">Membrane</keyword>
<dbReference type="EMBL" id="JAOTGU010000019">
    <property type="protein sequence ID" value="MDB6262812.1"/>
    <property type="molecule type" value="Genomic_DNA"/>
</dbReference>
<feature type="transmembrane region" description="Helical" evidence="2">
    <location>
        <begin position="220"/>
        <end position="239"/>
    </location>
</feature>
<evidence type="ECO:0000256" key="2">
    <source>
        <dbReference type="SAM" id="Phobius"/>
    </source>
</evidence>
<sequence>MKRTNKHLFVTLLGTMAVILAGCSMKTPLTQKKLTSEFEKNTTSVLNVYKDEEAKAQFKDKKSKAFIKGYDKNIEKEEKKVKKSVTEELQGADQYSGYSKDVYQYSKAVMDYISTAKGDMSIKKNKARQDKKYDKVAKAAVKVGTSTTSSKAKKYVSSVVGNDVQLQAKAQLKQEKKRKQQYKEKKQNKQSAYDDNDSYVKRIGQQNSKKKSPTIININLGWGIGLLLVSGLLIATVFLQPNKSEDNSDALLDESQRPKPRGYELLMLRSTGVLIAVLVLMLIIMGRA</sequence>
<comment type="caution">
    <text evidence="4">The sequence shown here is derived from an EMBL/GenBank/DDBJ whole genome shotgun (WGS) entry which is preliminary data.</text>
</comment>
<dbReference type="RefSeq" id="WP_271870753.1">
    <property type="nucleotide sequence ID" value="NZ_JAOTGU010000019.1"/>
</dbReference>
<dbReference type="PROSITE" id="PS51257">
    <property type="entry name" value="PROKAR_LIPOPROTEIN"/>
    <property type="match status" value="1"/>
</dbReference>
<keyword evidence="2" id="KW-0812">Transmembrane</keyword>
<evidence type="ECO:0000313" key="4">
    <source>
        <dbReference type="EMBL" id="MDB6262812.1"/>
    </source>
</evidence>
<dbReference type="AlphaFoldDB" id="A0A9X3WC86"/>
<proteinExistence type="predicted"/>
<feature type="region of interest" description="Disordered" evidence="1">
    <location>
        <begin position="175"/>
        <end position="197"/>
    </location>
</feature>
<keyword evidence="2" id="KW-1133">Transmembrane helix</keyword>
<feature type="transmembrane region" description="Helical" evidence="2">
    <location>
        <begin position="266"/>
        <end position="285"/>
    </location>
</feature>
<evidence type="ECO:0000313" key="5">
    <source>
        <dbReference type="Proteomes" id="UP001143700"/>
    </source>
</evidence>
<evidence type="ECO:0000256" key="1">
    <source>
        <dbReference type="SAM" id="MobiDB-lite"/>
    </source>
</evidence>
<reference evidence="4" key="2">
    <citation type="submission" date="2022-10" db="EMBL/GenBank/DDBJ databases">
        <authorList>
            <person name="Kostovova I."/>
            <person name="Moravkova M."/>
            <person name="Pechar R."/>
        </authorList>
    </citation>
    <scope>NUCLEOTIDE SEQUENCE</scope>
    <source>
        <strain evidence="4">M356A</strain>
    </source>
</reference>
<name>A0A9X3WC86_LACAM</name>
<keyword evidence="3" id="KW-0732">Signal</keyword>
<reference evidence="4" key="1">
    <citation type="journal article" date="2022" name="Microorganisms">
        <title>Antibiotic Susceptibility, Resistance Gene Determinants and Corresponding Genomic Regions in Lactobacillus amylovorus Isolates Derived from Wild Boars and Domestic Pigs.</title>
        <authorList>
            <person name="Moravkova M."/>
            <person name="Kostovova I."/>
            <person name="Kavanova K."/>
            <person name="Pechar R."/>
            <person name="Stanek S."/>
            <person name="Brychta A."/>
            <person name="Zeman M."/>
            <person name="Kubasova T."/>
        </authorList>
    </citation>
    <scope>NUCLEOTIDE SEQUENCE</scope>
    <source>
        <strain evidence="4">M356A</strain>
    </source>
</reference>
<feature type="signal peptide" evidence="3">
    <location>
        <begin position="1"/>
        <end position="21"/>
    </location>
</feature>
<organism evidence="4 5">
    <name type="scientific">Lactobacillus amylovorus</name>
    <dbReference type="NCBI Taxonomy" id="1604"/>
    <lineage>
        <taxon>Bacteria</taxon>
        <taxon>Bacillati</taxon>
        <taxon>Bacillota</taxon>
        <taxon>Bacilli</taxon>
        <taxon>Lactobacillales</taxon>
        <taxon>Lactobacillaceae</taxon>
        <taxon>Lactobacillus</taxon>
    </lineage>
</organism>
<evidence type="ECO:0000256" key="3">
    <source>
        <dbReference type="SAM" id="SignalP"/>
    </source>
</evidence>
<dbReference type="Proteomes" id="UP001143700">
    <property type="component" value="Unassembled WGS sequence"/>
</dbReference>